<reference evidence="13" key="1">
    <citation type="submission" date="2020-05" db="EMBL/GenBank/DDBJ databases">
        <title>Identification of trans-AT polyketide cluster in two marine bacteria, producers of a novel glutaramide-containing polyketide sesbanimide D and analogs.</title>
        <authorList>
            <person name="Kacar D."/>
            <person name="Rodriguez P."/>
            <person name="Canedo L."/>
            <person name="Gonzalez E."/>
            <person name="Galan B."/>
            <person name="De La Calle F."/>
            <person name="Garcia J.L."/>
        </authorList>
    </citation>
    <scope>NUCLEOTIDE SEQUENCE</scope>
    <source>
        <strain evidence="13">PHM038</strain>
    </source>
</reference>
<comment type="caution">
    <text evidence="13">The sequence shown here is derived from an EMBL/GenBank/DDBJ whole genome shotgun (WGS) entry which is preliminary data.</text>
</comment>
<dbReference type="GO" id="GO:0016887">
    <property type="term" value="F:ATP hydrolysis activity"/>
    <property type="evidence" value="ECO:0007669"/>
    <property type="project" value="InterPro"/>
</dbReference>
<dbReference type="GO" id="GO:0030007">
    <property type="term" value="P:intracellular potassium ion homeostasis"/>
    <property type="evidence" value="ECO:0007669"/>
    <property type="project" value="TreeGrafter"/>
</dbReference>
<dbReference type="InterPro" id="IPR044492">
    <property type="entry name" value="P_typ_ATPase_HD_dom"/>
</dbReference>
<dbReference type="InterPro" id="IPR022629">
    <property type="entry name" value="S-AdoMet_synt_central"/>
</dbReference>
<dbReference type="RefSeq" id="WP_190290003.1">
    <property type="nucleotide sequence ID" value="NZ_JABFCZ010000003.1"/>
</dbReference>
<keyword evidence="3 11" id="KW-0812">Transmembrane</keyword>
<organism evidence="13 14">
    <name type="scientific">Roseibium aggregatum</name>
    <dbReference type="NCBI Taxonomy" id="187304"/>
    <lineage>
        <taxon>Bacteria</taxon>
        <taxon>Pseudomonadati</taxon>
        <taxon>Pseudomonadota</taxon>
        <taxon>Alphaproteobacteria</taxon>
        <taxon>Hyphomicrobiales</taxon>
        <taxon>Stappiaceae</taxon>
        <taxon>Roseibium</taxon>
    </lineage>
</organism>
<dbReference type="Gene3D" id="3.40.1110.10">
    <property type="entry name" value="Calcium-transporting ATPase, cytoplasmic domain N"/>
    <property type="match status" value="1"/>
</dbReference>
<dbReference type="InterPro" id="IPR022628">
    <property type="entry name" value="S-AdoMet_synt_N"/>
</dbReference>
<dbReference type="SUPFAM" id="SSF81653">
    <property type="entry name" value="Calcium ATPase, transduction domain A"/>
    <property type="match status" value="1"/>
</dbReference>
<dbReference type="SMART" id="SM00831">
    <property type="entry name" value="Cation_ATPase_N"/>
    <property type="match status" value="1"/>
</dbReference>
<evidence type="ECO:0000256" key="3">
    <source>
        <dbReference type="ARBA" id="ARBA00022692"/>
    </source>
</evidence>
<dbReference type="Gene3D" id="3.30.300.10">
    <property type="match status" value="3"/>
</dbReference>
<evidence type="ECO:0000256" key="4">
    <source>
        <dbReference type="ARBA" id="ARBA00022723"/>
    </source>
</evidence>
<dbReference type="InterPro" id="IPR023214">
    <property type="entry name" value="HAD_sf"/>
</dbReference>
<dbReference type="GO" id="GO:1990573">
    <property type="term" value="P:potassium ion import across plasma membrane"/>
    <property type="evidence" value="ECO:0007669"/>
    <property type="project" value="TreeGrafter"/>
</dbReference>
<dbReference type="Pfam" id="PF02773">
    <property type="entry name" value="S-AdoMet_synt_C"/>
    <property type="match status" value="1"/>
</dbReference>
<dbReference type="GO" id="GO:0005391">
    <property type="term" value="F:P-type sodium:potassium-exchanging transporter activity"/>
    <property type="evidence" value="ECO:0007669"/>
    <property type="project" value="TreeGrafter"/>
</dbReference>
<keyword evidence="7" id="KW-1278">Translocase</keyword>
<evidence type="ECO:0000256" key="10">
    <source>
        <dbReference type="SAM" id="MobiDB-lite"/>
    </source>
</evidence>
<dbReference type="GO" id="GO:0046872">
    <property type="term" value="F:metal ion binding"/>
    <property type="evidence" value="ECO:0007669"/>
    <property type="project" value="UniProtKB-KW"/>
</dbReference>
<dbReference type="Pfam" id="PF00438">
    <property type="entry name" value="S-AdoMet_synt_N"/>
    <property type="match status" value="1"/>
</dbReference>
<dbReference type="GO" id="GO:0006556">
    <property type="term" value="P:S-adenosylmethionine biosynthetic process"/>
    <property type="evidence" value="ECO:0007669"/>
    <property type="project" value="InterPro"/>
</dbReference>
<sequence length="1375" mass="145376">MTLNAMMPEIVHSAVPGRLRLKIPPILDRPARARNLVHHVLGLAGVTGATARSTTGSLIVTYDSTIAADDIRNQVSGILGLIDEPVPHVSASYAKYRRQGGDRQETAVRSPPRAAPDWHSRSAGDVVAKLRTDESAGLGSREAEVRLKRHGPNILPHEAGPSNLALLAKQFEGLPVMMLVGSAAVSLATGGVADAVATLSVVALNGVLGYVTEGQAERRIHALTGQSEHPVRVLRDGTVLGLPSSRLVSGDVVLVSAGSLVPADARLLAIEGLMVDESALTGESMPVPKSDADRLGQDTPIGDRSTMLYAGTIVAEGRGRAVVVATAGDTEAARLQRLSSTATRPQAPVEAELDRLGSKLAIASLAACGVFAGVGLLRGYSASMILKDALALAVAAVPEGLPMVATTTLSLGLGRMQRKGILIRQLSAVESMGALQVLCLDKTGTLTQNRMKVVTAVAGGEEVSLDRRAELGTLAELAVLNNDASVQDGAANGSSQTEHAILGFALSQGIDAGQLRQRYPRKGTIERKPGRPWMGTLHADAPDYVRVNALDGRGRLLLTLKGSPEEVLSRCGRLLTSEGSVSLDASDRKRIIELNERLAARPARVLAFARGYADTPDAEPEDLEFVGMLAMIDPVRPGAKALIRKIRRAGIRPVLITGDQAATAAAVAAEVDLSGGSALRVIDSTSISNLSPDLLAGLAQDTHVFARVASHQKLAIVKALQATGRVVAMTGDGVNDAPALAAANIGIAMGESGTELARDVANVVIRDDNLETLVEAIAQGRAIYRNIRRSLEYLVTTNMSEIAVSILEALHGPGELETPMELLWINLVTDVFPGLGLALADPDPDVMERPPRKAGEHIVPERDFARMAQDSGVIAFSALLSHLVGLSRYGPGPETRGMTFLTLSQAQLLYTLVCQRTDPRKLHPEKLFENRTLDLALLGSSPWAPCRSSRPSCAVCSALRPCGFRTWHCRSGPRPSPWRPCSRGAAFNCIWIRRTRPMRDFVLMSEAVTAAHPDKLSDQISDAIVDACLKSTPAVGCVAECALASGVVFLSVRHGAPLSFDPAGVARRVLAEEGYAQPDGEAPTTVILDLVETPELVGPVALADAVATRMTTAFGFACDQTPERMPLPIVCARDICLELEKAAKTGFSSWLAADAQAQVAVRFANRKPLEVTGIALGIFTCGEERTAEDELAAKLRAGIVDPVMAGRDLEPAGDIRFSVHPVPGTGGPKAHAGLTGRKTASDFYGGYARQSGSALSGKDPSRIDRIAAYAARQAAVSVVAAGLARECEVQLSYVPGEPGPASIEIDCFDTAVKPEQSISALLAEKCDFRVGAIIEQLGLWTLPASSENGFYRPLARYGHFGRSDMDLPWDRPLSL</sequence>
<keyword evidence="5" id="KW-0547">Nucleotide-binding</keyword>
<dbReference type="PANTHER" id="PTHR43294:SF20">
    <property type="entry name" value="P-TYPE ATPASE"/>
    <property type="match status" value="1"/>
</dbReference>
<evidence type="ECO:0000256" key="9">
    <source>
        <dbReference type="ARBA" id="ARBA00023136"/>
    </source>
</evidence>
<dbReference type="InterPro" id="IPR006068">
    <property type="entry name" value="ATPase_P-typ_cation-transptr_C"/>
</dbReference>
<evidence type="ECO:0000313" key="14">
    <source>
        <dbReference type="Proteomes" id="UP000598467"/>
    </source>
</evidence>
<protein>
    <submittedName>
        <fullName evidence="13">Methionine adenosyltransferase domain-containing protein</fullName>
    </submittedName>
</protein>
<dbReference type="PRINTS" id="PR00119">
    <property type="entry name" value="CATATPASE"/>
</dbReference>
<feature type="region of interest" description="Disordered" evidence="10">
    <location>
        <begin position="97"/>
        <end position="124"/>
    </location>
</feature>
<feature type="domain" description="Cation-transporting P-type ATPase N-terminal" evidence="12">
    <location>
        <begin position="117"/>
        <end position="191"/>
    </location>
</feature>
<dbReference type="Gene3D" id="3.40.50.1000">
    <property type="entry name" value="HAD superfamily/HAD-like"/>
    <property type="match status" value="1"/>
</dbReference>
<evidence type="ECO:0000256" key="7">
    <source>
        <dbReference type="ARBA" id="ARBA00022967"/>
    </source>
</evidence>
<dbReference type="GO" id="GO:0005886">
    <property type="term" value="C:plasma membrane"/>
    <property type="evidence" value="ECO:0007669"/>
    <property type="project" value="TreeGrafter"/>
</dbReference>
<dbReference type="InterPro" id="IPR023298">
    <property type="entry name" value="ATPase_P-typ_TM_dom_sf"/>
</dbReference>
<accession>A0A926P2H8</accession>
<evidence type="ECO:0000313" key="13">
    <source>
        <dbReference type="EMBL" id="MBD1545342.1"/>
    </source>
</evidence>
<gene>
    <name evidence="13" type="ORF">HK439_03645</name>
</gene>
<evidence type="ECO:0000256" key="8">
    <source>
        <dbReference type="ARBA" id="ARBA00022989"/>
    </source>
</evidence>
<evidence type="ECO:0000256" key="6">
    <source>
        <dbReference type="ARBA" id="ARBA00022840"/>
    </source>
</evidence>
<dbReference type="NCBIfam" id="TIGR01494">
    <property type="entry name" value="ATPase_P-type"/>
    <property type="match status" value="2"/>
</dbReference>
<dbReference type="SUPFAM" id="SSF56784">
    <property type="entry name" value="HAD-like"/>
    <property type="match status" value="1"/>
</dbReference>
<dbReference type="Proteomes" id="UP000598467">
    <property type="component" value="Unassembled WGS sequence"/>
</dbReference>
<feature type="transmembrane region" description="Helical" evidence="11">
    <location>
        <begin position="360"/>
        <end position="377"/>
    </location>
</feature>
<dbReference type="InterPro" id="IPR008250">
    <property type="entry name" value="ATPase_P-typ_transduc_dom_A_sf"/>
</dbReference>
<evidence type="ECO:0000256" key="2">
    <source>
        <dbReference type="ARBA" id="ARBA00005675"/>
    </source>
</evidence>
<dbReference type="PRINTS" id="PR00121">
    <property type="entry name" value="NAKATPASE"/>
</dbReference>
<dbReference type="Pfam" id="PF00690">
    <property type="entry name" value="Cation_ATPase_N"/>
    <property type="match status" value="1"/>
</dbReference>
<dbReference type="Gene3D" id="2.70.150.10">
    <property type="entry name" value="Calcium-transporting ATPase, cytoplasmic transduction domain A"/>
    <property type="match status" value="1"/>
</dbReference>
<dbReference type="GO" id="GO:0036376">
    <property type="term" value="P:sodium ion export across plasma membrane"/>
    <property type="evidence" value="ECO:0007669"/>
    <property type="project" value="TreeGrafter"/>
</dbReference>
<dbReference type="SFLD" id="SFLDS00003">
    <property type="entry name" value="Haloacid_Dehalogenase"/>
    <property type="match status" value="1"/>
</dbReference>
<dbReference type="GO" id="GO:1902600">
    <property type="term" value="P:proton transmembrane transport"/>
    <property type="evidence" value="ECO:0007669"/>
    <property type="project" value="TreeGrafter"/>
</dbReference>
<evidence type="ECO:0000256" key="5">
    <source>
        <dbReference type="ARBA" id="ARBA00022741"/>
    </source>
</evidence>
<dbReference type="InterPro" id="IPR059000">
    <property type="entry name" value="ATPase_P-type_domA"/>
</dbReference>
<keyword evidence="8 11" id="KW-1133">Transmembrane helix</keyword>
<dbReference type="GO" id="GO:0004478">
    <property type="term" value="F:methionine adenosyltransferase activity"/>
    <property type="evidence" value="ECO:0007669"/>
    <property type="project" value="InterPro"/>
</dbReference>
<dbReference type="InterPro" id="IPR022630">
    <property type="entry name" value="S-AdoMet_synt_C"/>
</dbReference>
<dbReference type="InterPro" id="IPR036412">
    <property type="entry name" value="HAD-like_sf"/>
</dbReference>
<dbReference type="Pfam" id="PF13246">
    <property type="entry name" value="Cation_ATPase"/>
    <property type="match status" value="1"/>
</dbReference>
<dbReference type="Pfam" id="PF00689">
    <property type="entry name" value="Cation_ATPase_C"/>
    <property type="match status" value="1"/>
</dbReference>
<keyword evidence="9 11" id="KW-0472">Membrane</keyword>
<evidence type="ECO:0000256" key="1">
    <source>
        <dbReference type="ARBA" id="ARBA00004141"/>
    </source>
</evidence>
<keyword evidence="6" id="KW-0067">ATP-binding</keyword>
<dbReference type="SFLD" id="SFLDG00002">
    <property type="entry name" value="C1.7:_P-type_atpase_like"/>
    <property type="match status" value="1"/>
</dbReference>
<dbReference type="InterPro" id="IPR050510">
    <property type="entry name" value="Cation_transp_ATPase_P-type"/>
</dbReference>
<dbReference type="InterPro" id="IPR018303">
    <property type="entry name" value="ATPase_P-typ_P_site"/>
</dbReference>
<dbReference type="Gene3D" id="1.20.1110.10">
    <property type="entry name" value="Calcium-transporting ATPase, transmembrane domain"/>
    <property type="match status" value="1"/>
</dbReference>
<dbReference type="SUPFAM" id="SSF55973">
    <property type="entry name" value="S-adenosylmethionine synthetase"/>
    <property type="match status" value="3"/>
</dbReference>
<name>A0A926P2H8_9HYPH</name>
<dbReference type="InterPro" id="IPR022636">
    <property type="entry name" value="S-AdoMet_synthetase_sfam"/>
</dbReference>
<comment type="similarity">
    <text evidence="2">Belongs to the cation transport ATPase (P-type) (TC 3.A.3) family. Type IIA subfamily.</text>
</comment>
<keyword evidence="4" id="KW-0479">Metal-binding</keyword>
<dbReference type="PANTHER" id="PTHR43294">
    <property type="entry name" value="SODIUM/POTASSIUM-TRANSPORTING ATPASE SUBUNIT ALPHA"/>
    <property type="match status" value="1"/>
</dbReference>
<dbReference type="InterPro" id="IPR004014">
    <property type="entry name" value="ATPase_P-typ_cation-transptr_N"/>
</dbReference>
<dbReference type="GO" id="GO:0006883">
    <property type="term" value="P:intracellular sodium ion homeostasis"/>
    <property type="evidence" value="ECO:0007669"/>
    <property type="project" value="TreeGrafter"/>
</dbReference>
<proteinExistence type="inferred from homology"/>
<dbReference type="InterPro" id="IPR023299">
    <property type="entry name" value="ATPase_P-typ_cyto_dom_N"/>
</dbReference>
<dbReference type="EMBL" id="JABFCZ010000003">
    <property type="protein sequence ID" value="MBD1545342.1"/>
    <property type="molecule type" value="Genomic_DNA"/>
</dbReference>
<evidence type="ECO:0000259" key="12">
    <source>
        <dbReference type="SMART" id="SM00831"/>
    </source>
</evidence>
<feature type="transmembrane region" description="Helical" evidence="11">
    <location>
        <begin position="389"/>
        <end position="413"/>
    </location>
</feature>
<comment type="subcellular location">
    <subcellularLocation>
        <location evidence="1">Membrane</location>
        <topology evidence="1">Multi-pass membrane protein</topology>
    </subcellularLocation>
</comment>
<dbReference type="SFLD" id="SFLDF00027">
    <property type="entry name" value="p-type_atpase"/>
    <property type="match status" value="1"/>
</dbReference>
<dbReference type="Pfam" id="PF00122">
    <property type="entry name" value="E1-E2_ATPase"/>
    <property type="match status" value="1"/>
</dbReference>
<dbReference type="SUPFAM" id="SSF81660">
    <property type="entry name" value="Metal cation-transporting ATPase, ATP-binding domain N"/>
    <property type="match status" value="1"/>
</dbReference>
<dbReference type="GO" id="GO:0005524">
    <property type="term" value="F:ATP binding"/>
    <property type="evidence" value="ECO:0007669"/>
    <property type="project" value="UniProtKB-KW"/>
</dbReference>
<dbReference type="SUPFAM" id="SSF81665">
    <property type="entry name" value="Calcium ATPase, transmembrane domain M"/>
    <property type="match status" value="1"/>
</dbReference>
<dbReference type="Pfam" id="PF02772">
    <property type="entry name" value="S-AdoMet_synt_M"/>
    <property type="match status" value="1"/>
</dbReference>
<dbReference type="PROSITE" id="PS00154">
    <property type="entry name" value="ATPASE_E1_E2"/>
    <property type="match status" value="1"/>
</dbReference>
<dbReference type="InterPro" id="IPR001757">
    <property type="entry name" value="P_typ_ATPase"/>
</dbReference>
<evidence type="ECO:0000256" key="11">
    <source>
        <dbReference type="SAM" id="Phobius"/>
    </source>
</evidence>